<dbReference type="SMART" id="SM00228">
    <property type="entry name" value="PDZ"/>
    <property type="match status" value="1"/>
</dbReference>
<keyword evidence="10" id="KW-1185">Reference proteome</keyword>
<evidence type="ECO:0000256" key="4">
    <source>
        <dbReference type="ARBA" id="ARBA00022825"/>
    </source>
</evidence>
<dbReference type="CDD" id="cd07560">
    <property type="entry name" value="Peptidase_S41_CPP"/>
    <property type="match status" value="1"/>
</dbReference>
<evidence type="ECO:0000256" key="7">
    <source>
        <dbReference type="SAM" id="SignalP"/>
    </source>
</evidence>
<reference evidence="10" key="1">
    <citation type="submission" date="2022-01" db="EMBL/GenBank/DDBJ databases">
        <title>Lysobacter chinensis sp. nov., a bacterium isolated from cow dung compost.</title>
        <authorList>
            <person name="Zhou L.Y."/>
        </authorList>
    </citation>
    <scope>NUCLEOTIDE SEQUENCE [LARGE SCALE GENOMIC DNA]</scope>
    <source>
        <strain evidence="10">TLK-CK17</strain>
    </source>
</reference>
<dbReference type="Pfam" id="PF22694">
    <property type="entry name" value="CtpB_N-like"/>
    <property type="match status" value="1"/>
</dbReference>
<dbReference type="SUPFAM" id="SSF50156">
    <property type="entry name" value="PDZ domain-like"/>
    <property type="match status" value="1"/>
</dbReference>
<comment type="caution">
    <text evidence="9">The sequence shown here is derived from an EMBL/GenBank/DDBJ whole genome shotgun (WGS) entry which is preliminary data.</text>
</comment>
<name>A0ABS9HT94_9GAMM</name>
<dbReference type="InterPro" id="IPR029045">
    <property type="entry name" value="ClpP/crotonase-like_dom_sf"/>
</dbReference>
<keyword evidence="4 5" id="KW-0720">Serine protease</keyword>
<accession>A0ABS9HT94</accession>
<protein>
    <submittedName>
        <fullName evidence="9">S41 family peptidase</fullName>
    </submittedName>
</protein>
<comment type="similarity">
    <text evidence="1 5">Belongs to the peptidase S41A family.</text>
</comment>
<dbReference type="PANTHER" id="PTHR32060:SF30">
    <property type="entry name" value="CARBOXY-TERMINAL PROCESSING PROTEASE CTPA"/>
    <property type="match status" value="1"/>
</dbReference>
<dbReference type="Proteomes" id="UP001430796">
    <property type="component" value="Unassembled WGS sequence"/>
</dbReference>
<dbReference type="SUPFAM" id="SSF52096">
    <property type="entry name" value="ClpP/crotonase"/>
    <property type="match status" value="1"/>
</dbReference>
<dbReference type="PROSITE" id="PS50106">
    <property type="entry name" value="PDZ"/>
    <property type="match status" value="1"/>
</dbReference>
<dbReference type="InterPro" id="IPR004447">
    <property type="entry name" value="Peptidase_S41A"/>
</dbReference>
<feature type="domain" description="PDZ" evidence="8">
    <location>
        <begin position="107"/>
        <end position="190"/>
    </location>
</feature>
<gene>
    <name evidence="9" type="ORF">L3V18_10015</name>
</gene>
<evidence type="ECO:0000256" key="2">
    <source>
        <dbReference type="ARBA" id="ARBA00022670"/>
    </source>
</evidence>
<dbReference type="EMBL" id="JAKJPO010000005">
    <property type="protein sequence ID" value="MCF7222115.1"/>
    <property type="molecule type" value="Genomic_DNA"/>
</dbReference>
<keyword evidence="7" id="KW-0732">Signal</keyword>
<feature type="region of interest" description="Disordered" evidence="6">
    <location>
        <begin position="392"/>
        <end position="420"/>
    </location>
</feature>
<dbReference type="Pfam" id="PF03572">
    <property type="entry name" value="Peptidase_S41"/>
    <property type="match status" value="1"/>
</dbReference>
<dbReference type="Gene3D" id="3.30.750.44">
    <property type="match status" value="1"/>
</dbReference>
<evidence type="ECO:0000256" key="1">
    <source>
        <dbReference type="ARBA" id="ARBA00009179"/>
    </source>
</evidence>
<feature type="signal peptide" evidence="7">
    <location>
        <begin position="1"/>
        <end position="22"/>
    </location>
</feature>
<evidence type="ECO:0000256" key="6">
    <source>
        <dbReference type="SAM" id="MobiDB-lite"/>
    </source>
</evidence>
<dbReference type="NCBIfam" id="TIGR00225">
    <property type="entry name" value="prc"/>
    <property type="match status" value="1"/>
</dbReference>
<reference evidence="9 10" key="3">
    <citation type="submission" date="2022-01" db="EMBL/GenBank/DDBJ databases">
        <authorList>
            <person name="Zhou L.Y."/>
        </authorList>
    </citation>
    <scope>NUCLEOTIDE SEQUENCE [LARGE SCALE GENOMIC DNA]</scope>
    <source>
        <strain evidence="9 10">TLK-CK17</strain>
    </source>
</reference>
<evidence type="ECO:0000256" key="3">
    <source>
        <dbReference type="ARBA" id="ARBA00022801"/>
    </source>
</evidence>
<evidence type="ECO:0000313" key="10">
    <source>
        <dbReference type="Proteomes" id="UP001430796"/>
    </source>
</evidence>
<dbReference type="InterPro" id="IPR036034">
    <property type="entry name" value="PDZ_sf"/>
</dbReference>
<dbReference type="CDD" id="cd06782">
    <property type="entry name" value="cpPDZ_CPP-like"/>
    <property type="match status" value="1"/>
</dbReference>
<keyword evidence="3 5" id="KW-0378">Hydrolase</keyword>
<dbReference type="InterPro" id="IPR001478">
    <property type="entry name" value="PDZ"/>
</dbReference>
<feature type="compositionally biased region" description="Low complexity" evidence="6">
    <location>
        <begin position="27"/>
        <end position="42"/>
    </location>
</feature>
<keyword evidence="2 5" id="KW-0645">Protease</keyword>
<sequence>MKFRFPVLLSALLLAMSGLVDGAAAQEAPPAAADEAPPADAGDTSDAGEAADNRIPLDEIRRYVAVYSAIKQAYVEPVEDGDLMQSAIRGLLFDLDPHSVYFEKSQAEEFDEQSRGAYEGIGVELQRQPDGTLKVIAPIDDTPAARAGLQSGDLIIAIDGKTFKPDEGDTSAPLRGPAGSSLTLTVAREGRDKPFDVTLTREVIRITSVRGKMLEPGYGYIRVSAFQADTAADFEKQLAALKEQAGGRLHGVVIDLRSNPGGLLTAAVQIADDLLEQGVIVSTRGRLAISDAEFSATPGDRLDGAPVVLLVDAGSASASEVLAGALSDNGRARVVGSRTFGKGSVQTVLPLDNGDSVKLTTARYYTPNGRSIQASGIVPDVLLHPAEGAANGGRASYVESTLPGHLTGSEEADGGQAGEVLSGDSHIASALAELKRMASAPRPPPTAPAIGH</sequence>
<organism evidence="9 10">
    <name type="scientific">Marilutibacter chinensis</name>
    <dbReference type="NCBI Taxonomy" id="2912247"/>
    <lineage>
        <taxon>Bacteria</taxon>
        <taxon>Pseudomonadati</taxon>
        <taxon>Pseudomonadota</taxon>
        <taxon>Gammaproteobacteria</taxon>
        <taxon>Lysobacterales</taxon>
        <taxon>Lysobacteraceae</taxon>
        <taxon>Marilutibacter</taxon>
    </lineage>
</organism>
<reference evidence="9 10" key="2">
    <citation type="submission" date="2022-01" db="EMBL/GenBank/DDBJ databases">
        <title>Lysobacter chinensis sp. nov., a bacterium isolated from cow dung compost.</title>
        <authorList>
            <person name="Liu Y."/>
        </authorList>
    </citation>
    <scope>NUCLEOTIDE SEQUENCE [LARGE SCALE GENOMIC DNA]</scope>
    <source>
        <strain evidence="9 10">TLK-CK17</strain>
    </source>
</reference>
<evidence type="ECO:0000313" key="9">
    <source>
        <dbReference type="EMBL" id="MCF7222115.1"/>
    </source>
</evidence>
<dbReference type="RefSeq" id="WP_237054550.1">
    <property type="nucleotide sequence ID" value="NZ_JAKJPO010000005.1"/>
</dbReference>
<dbReference type="InterPro" id="IPR055210">
    <property type="entry name" value="CtpA/B_N"/>
</dbReference>
<dbReference type="SMART" id="SM00245">
    <property type="entry name" value="TSPc"/>
    <property type="match status" value="1"/>
</dbReference>
<dbReference type="Gene3D" id="3.90.226.10">
    <property type="entry name" value="2-enoyl-CoA Hydratase, Chain A, domain 1"/>
    <property type="match status" value="1"/>
</dbReference>
<dbReference type="Gene3D" id="2.30.42.10">
    <property type="match status" value="1"/>
</dbReference>
<dbReference type="Pfam" id="PF17820">
    <property type="entry name" value="PDZ_6"/>
    <property type="match status" value="1"/>
</dbReference>
<feature type="chain" id="PRO_5046348629" evidence="7">
    <location>
        <begin position="23"/>
        <end position="452"/>
    </location>
</feature>
<evidence type="ECO:0000259" key="8">
    <source>
        <dbReference type="PROSITE" id="PS50106"/>
    </source>
</evidence>
<dbReference type="InterPro" id="IPR041489">
    <property type="entry name" value="PDZ_6"/>
</dbReference>
<dbReference type="PANTHER" id="PTHR32060">
    <property type="entry name" value="TAIL-SPECIFIC PROTEASE"/>
    <property type="match status" value="1"/>
</dbReference>
<proteinExistence type="inferred from homology"/>
<dbReference type="InterPro" id="IPR005151">
    <property type="entry name" value="Tail-specific_protease"/>
</dbReference>
<evidence type="ECO:0000256" key="5">
    <source>
        <dbReference type="RuleBase" id="RU004404"/>
    </source>
</evidence>
<feature type="region of interest" description="Disordered" evidence="6">
    <location>
        <begin position="27"/>
        <end position="52"/>
    </location>
</feature>